<dbReference type="Pfam" id="PF13812">
    <property type="entry name" value="PPR_3"/>
    <property type="match status" value="1"/>
</dbReference>
<dbReference type="Gene3D" id="1.25.40.10">
    <property type="entry name" value="Tetratricopeptide repeat domain"/>
    <property type="match status" value="5"/>
</dbReference>
<feature type="repeat" description="PPR" evidence="2">
    <location>
        <begin position="683"/>
        <end position="717"/>
    </location>
</feature>
<dbReference type="Pfam" id="PF00656">
    <property type="entry name" value="Peptidase_C14"/>
    <property type="match status" value="1"/>
</dbReference>
<protein>
    <submittedName>
        <fullName evidence="4">EMB2654 protein</fullName>
    </submittedName>
</protein>
<dbReference type="GO" id="GO:0006508">
    <property type="term" value="P:proteolysis"/>
    <property type="evidence" value="ECO:0007669"/>
    <property type="project" value="InterPro"/>
</dbReference>
<reference evidence="4" key="1">
    <citation type="submission" date="2021-02" db="EMBL/GenBank/DDBJ databases">
        <authorList>
            <person name="Dougan E. K."/>
            <person name="Rhodes N."/>
            <person name="Thang M."/>
            <person name="Chan C."/>
        </authorList>
    </citation>
    <scope>NUCLEOTIDE SEQUENCE</scope>
</reference>
<evidence type="ECO:0000256" key="2">
    <source>
        <dbReference type="PROSITE-ProRule" id="PRU00708"/>
    </source>
</evidence>
<keyword evidence="5" id="KW-1185">Reference proteome</keyword>
<feature type="repeat" description="PPR" evidence="2">
    <location>
        <begin position="580"/>
        <end position="614"/>
    </location>
</feature>
<evidence type="ECO:0000313" key="5">
    <source>
        <dbReference type="Proteomes" id="UP000601435"/>
    </source>
</evidence>
<dbReference type="InterPro" id="IPR011990">
    <property type="entry name" value="TPR-like_helical_dom_sf"/>
</dbReference>
<proteinExistence type="predicted"/>
<feature type="repeat" description="PPR" evidence="2">
    <location>
        <begin position="545"/>
        <end position="579"/>
    </location>
</feature>
<name>A0A813A6J8_9DINO</name>
<sequence>MAAEGRWKSLSLQELRLRMQAALQRSGLEAAVTLRCSRDLESSLDQALSAAQTARALLIGICYKEDEALRLEGSWNDVEDMRSWLLRQGIVREHDMRVLCDSSGDVTLMPSRNNILTQLEWLLRGENRGLGAPHGCCSGELPEEHLQALQLFLLFAGHGDHAELLPSDWRRAGPIREREDRLGQTRSDLAECAQLTQVVSERLEAVEAQLRAELAKLMVLGQQTAVRMEATRVSQQSVSSLLFASPMQEVCTAVQEALECQGGASRLKGTAGTAHRSAGDGWLRSFKRERLHQGAPGGTRAAAVRFVEFLAVVTCGGRRLWAGGLLGTTTSWPQNDENQDHAVQIDERGTRLAEQADVSCSREPSAQTGSGVGGVGAADIPGGWKAQIEDLKNRSTSCETRLLQELERVSEAFQPQPESMLGHTSARQESWTSIRSVQPNTITYNAIISACEKAAQWLPIPHLLEDAKLQHLQLTVVTYNTVISATRTSGRWQLVLSFMQEMLWNSIPWDIITYNSGINALGHCHCWAVALSLLHDAEDEDFTTNTITYNASMSACERAGQWQHALCILRHAQRRRIRSDIVTYNTAVSACDKSGHWQQALCLLEELCSCHVQPDAVTFNSAICACSEVWVTALYMLRQIAHVSVQPTLVSYNSAIAACKTEGRWELAAALLEEAVAQEMRANAITYSAVISACEVDEQWETALSLLQAMEELSVVAHCAAICVCGRSAQWQRALSLFTDIGEETMRPSIFAFNVVINALGEGGQWQGALQLVREALEDYVRVDSISYSSALSACGDSGAWRQAVGLCSDAGTRRLVLNLGTYNTAIGAFRSADSWPMALLLHGEVSDQLGPMQTFTNSLISACGDAGAWASALWAFEAQEVDEVSCIAALSACRKAHEWQQALWLLHRSRERRIQMELTCFNLVISTCAAQHWEMSLASLDELHASRPFSTIFGWGTVVSATAAASSWPEALQLLDGQLDKGSPTVEKACGKGWQEAEVAEKMSFTSAALSDALEDAGLWRQSLRFLDYLGAQRFSPTSFLYMSSVRACLAMSGRQQSLELCRQMRWARVHLGAEEYQGSIDRFLKQKETSAFHSQDQPSQRCFFQYKEFRLLSPLAGVVTQAFRKVSLAVHPDKKRRNASLFAKLVAAKELVLLKMEEALRRGEDELSKAAGRLKWLKCQCNSCAPLIVKSGRFGPAARAFILQKIARDGATETDGIVAWKREKEKERLAHRELSKLQTMDRRHQLKQAELVMRLAPGRDEAELKPLEPSKVRSVPAALRGMVLSCLPLPAHAGRRKALVIGCSYFESNTPLKGAINDAWNVLSLLRHTLQISESQVRFIVDGTRSCPMPPQRRPTAATIAEGLQWLAADTLPGDEVFLYFAGYGALLPHGVGSFEACLVPIDYAALKNGSGDSTGGYRLVPLTEVSQALSKLPAGCKATVVLDCCHSSLPGVGSKPQPAMFQWAQMQPAAFAGMDQMADVRARRLVLPSIPLRAPQSIEVPAIECSLTCYSACHQAQWCGELPIEGVVQGAFTWAWVKAMVAGNCEGSVSQVKASLQASIGDLQRRCRWLDQTPLVQMSKAMEQQVDQGVDGQKLTLCRSLSLVVVVSNQAVES</sequence>
<organism evidence="4 5">
    <name type="scientific">Symbiodinium necroappetens</name>
    <dbReference type="NCBI Taxonomy" id="1628268"/>
    <lineage>
        <taxon>Eukaryota</taxon>
        <taxon>Sar</taxon>
        <taxon>Alveolata</taxon>
        <taxon>Dinophyceae</taxon>
        <taxon>Suessiales</taxon>
        <taxon>Symbiodiniaceae</taxon>
        <taxon>Symbiodinium</taxon>
    </lineage>
</organism>
<comment type="caution">
    <text evidence="4">The sequence shown here is derived from an EMBL/GenBank/DDBJ whole genome shotgun (WGS) entry which is preliminary data.</text>
</comment>
<dbReference type="Pfam" id="PF01535">
    <property type="entry name" value="PPR"/>
    <property type="match status" value="2"/>
</dbReference>
<dbReference type="OrthoDB" id="423186at2759"/>
<dbReference type="PROSITE" id="PS51375">
    <property type="entry name" value="PPR"/>
    <property type="match status" value="3"/>
</dbReference>
<dbReference type="Gene3D" id="3.40.50.12660">
    <property type="match status" value="1"/>
</dbReference>
<keyword evidence="1" id="KW-0677">Repeat</keyword>
<gene>
    <name evidence="4" type="primary">EMB2654</name>
    <name evidence="4" type="ORF">SNEC2469_LOCUS26497</name>
</gene>
<evidence type="ECO:0000313" key="4">
    <source>
        <dbReference type="EMBL" id="CAE7852416.1"/>
    </source>
</evidence>
<dbReference type="Proteomes" id="UP000601435">
    <property type="component" value="Unassembled WGS sequence"/>
</dbReference>
<dbReference type="InterPro" id="IPR011600">
    <property type="entry name" value="Pept_C14_caspase"/>
</dbReference>
<dbReference type="Gene3D" id="3.40.50.1460">
    <property type="match status" value="1"/>
</dbReference>
<dbReference type="Pfam" id="PF13041">
    <property type="entry name" value="PPR_2"/>
    <property type="match status" value="1"/>
</dbReference>
<accession>A0A813A6J8</accession>
<dbReference type="PANTHER" id="PTHR47447:SF17">
    <property type="entry name" value="OS12G0638900 PROTEIN"/>
    <property type="match status" value="1"/>
</dbReference>
<dbReference type="InterPro" id="IPR002885">
    <property type="entry name" value="PPR_rpt"/>
</dbReference>
<evidence type="ECO:0000259" key="3">
    <source>
        <dbReference type="Pfam" id="PF00656"/>
    </source>
</evidence>
<dbReference type="GO" id="GO:0004197">
    <property type="term" value="F:cysteine-type endopeptidase activity"/>
    <property type="evidence" value="ECO:0007669"/>
    <property type="project" value="InterPro"/>
</dbReference>
<evidence type="ECO:0000256" key="1">
    <source>
        <dbReference type="ARBA" id="ARBA00022737"/>
    </source>
</evidence>
<dbReference type="EMBL" id="CAJNJA010054031">
    <property type="protein sequence ID" value="CAE7852416.1"/>
    <property type="molecule type" value="Genomic_DNA"/>
</dbReference>
<feature type="domain" description="Peptidase C14 caspase" evidence="3">
    <location>
        <begin position="1297"/>
        <end position="1548"/>
    </location>
</feature>
<dbReference type="InterPro" id="IPR029030">
    <property type="entry name" value="Caspase-like_dom_sf"/>
</dbReference>
<dbReference type="PANTHER" id="PTHR47447">
    <property type="entry name" value="OS03G0856100 PROTEIN"/>
    <property type="match status" value="1"/>
</dbReference>
<dbReference type="SUPFAM" id="SSF52129">
    <property type="entry name" value="Caspase-like"/>
    <property type="match status" value="1"/>
</dbReference>